<accession>A0A6I2MMA0</accession>
<proteinExistence type="predicted"/>
<evidence type="ECO:0000313" key="4">
    <source>
        <dbReference type="Proteomes" id="UP000443153"/>
    </source>
</evidence>
<feature type="chain" id="PRO_5026276360" description="Alginate export domain-containing protein" evidence="1">
    <location>
        <begin position="21"/>
        <end position="434"/>
    </location>
</feature>
<name>A0A6I2MMA0_9FLAO</name>
<keyword evidence="4" id="KW-1185">Reference proteome</keyword>
<evidence type="ECO:0000313" key="3">
    <source>
        <dbReference type="EMBL" id="MRX63630.1"/>
    </source>
</evidence>
<gene>
    <name evidence="3" type="ORF">GJ691_05560</name>
</gene>
<evidence type="ECO:0000256" key="1">
    <source>
        <dbReference type="SAM" id="SignalP"/>
    </source>
</evidence>
<reference evidence="3 4" key="1">
    <citation type="submission" date="2019-11" db="EMBL/GenBank/DDBJ databases">
        <title>Maribacter lutea sp. nov., a marine bacterium isolated from intertidal sand.</title>
        <authorList>
            <person name="Liu A."/>
        </authorList>
    </citation>
    <scope>NUCLEOTIDE SEQUENCE [LARGE SCALE GENOMIC DNA]</scope>
    <source>
        <strain evidence="3 4">RZ05</strain>
    </source>
</reference>
<dbReference type="AlphaFoldDB" id="A0A6I2MMA0"/>
<evidence type="ECO:0000259" key="2">
    <source>
        <dbReference type="Pfam" id="PF13372"/>
    </source>
</evidence>
<organism evidence="3 4">
    <name type="scientific">Maribacter luteus</name>
    <dbReference type="NCBI Taxonomy" id="2594478"/>
    <lineage>
        <taxon>Bacteria</taxon>
        <taxon>Pseudomonadati</taxon>
        <taxon>Bacteroidota</taxon>
        <taxon>Flavobacteriia</taxon>
        <taxon>Flavobacteriales</taxon>
        <taxon>Flavobacteriaceae</taxon>
        <taxon>Maribacter</taxon>
    </lineage>
</organism>
<dbReference type="InterPro" id="IPR025388">
    <property type="entry name" value="Alginate_export_dom"/>
</dbReference>
<dbReference type="Proteomes" id="UP000443153">
    <property type="component" value="Unassembled WGS sequence"/>
</dbReference>
<protein>
    <recommendedName>
        <fullName evidence="2">Alginate export domain-containing protein</fullName>
    </recommendedName>
</protein>
<feature type="signal peptide" evidence="1">
    <location>
        <begin position="1"/>
        <end position="20"/>
    </location>
</feature>
<dbReference type="EMBL" id="WKJH01000002">
    <property type="protein sequence ID" value="MRX63630.1"/>
    <property type="molecule type" value="Genomic_DNA"/>
</dbReference>
<dbReference type="SUPFAM" id="SSF56935">
    <property type="entry name" value="Porins"/>
    <property type="match status" value="1"/>
</dbReference>
<comment type="caution">
    <text evidence="3">The sequence shown here is derived from an EMBL/GenBank/DDBJ whole genome shotgun (WGS) entry which is preliminary data.</text>
</comment>
<dbReference type="Pfam" id="PF13372">
    <property type="entry name" value="Alginate_exp"/>
    <property type="match status" value="1"/>
</dbReference>
<feature type="domain" description="Alginate export" evidence="2">
    <location>
        <begin position="26"/>
        <end position="325"/>
    </location>
</feature>
<dbReference type="OrthoDB" id="1070463at2"/>
<dbReference type="RefSeq" id="WP_154364618.1">
    <property type="nucleotide sequence ID" value="NZ_WKJH01000002.1"/>
</dbReference>
<sequence>MKKQYTLIFLLFLSVQFTMAQFTLDGEFRPRAEYRHGFGSIIPDAADAGFAISSRLRLNAGYEFESYKFYMSLQDVMVWGENRQLKPEDSNNSFSVFEAWADIKLGEGFSTKLGRQTLVYDDQRILGSVGWAQQARNHDAALLRYNKGNFMMDAALAFNQDFSTTTGNPGGFQSVGTAYNTTGFFSYKTMQYLYLKQKWDTFSASALIMNNGYQNFTGDEAQVADGVSNLLTVGTHLNYKKGAFGAAFNGYLQSGERQNSVDVGGAYLLGLDLNYKVSKGVVLGLGAELISGNDTGTTDKTEAFFPLFGTNHKFNGFMDYFYVGNHANSVGLTDVHASAKFTLGEKSSLLVKVLNFSGDQELPSGEKSLGTELDLVYSQGFKGFGLAIGYSQMFASDGMYELKGVTEDAAAGSQNWAWVQLTVKPKFLNTTKKD</sequence>
<keyword evidence="1" id="KW-0732">Signal</keyword>